<dbReference type="InterPro" id="IPR058601">
    <property type="entry name" value="Phage_phiTE_015-like"/>
</dbReference>
<dbReference type="Pfam" id="PF26207">
    <property type="entry name" value="Phage_phiTE_015"/>
    <property type="match status" value="1"/>
</dbReference>
<name>A0A172WRT3_STUST</name>
<reference evidence="1 2" key="1">
    <citation type="submission" date="2016-05" db="EMBL/GenBank/DDBJ databases">
        <title>Genome sequence of Pseudomonas stutzeri 273 and identification of the exopolysaccharide biosynthesis locus.</title>
        <authorList>
            <person name="Wu S."/>
            <person name="Sun C."/>
        </authorList>
    </citation>
    <scope>NUCLEOTIDE SEQUENCE [LARGE SCALE GENOMIC DNA]</scope>
    <source>
        <strain evidence="1 2">273</strain>
    </source>
</reference>
<dbReference type="EMBL" id="CP015641">
    <property type="protein sequence ID" value="ANF25989.1"/>
    <property type="molecule type" value="Genomic_DNA"/>
</dbReference>
<proteinExistence type="predicted"/>
<evidence type="ECO:0000313" key="1">
    <source>
        <dbReference type="EMBL" id="ANF25989.1"/>
    </source>
</evidence>
<dbReference type="RefSeq" id="WP_064481563.1">
    <property type="nucleotide sequence ID" value="NZ_CP015641.1"/>
</dbReference>
<accession>A0A172WRT3</accession>
<dbReference type="AlphaFoldDB" id="A0A172WRT3"/>
<protein>
    <submittedName>
        <fullName evidence="1">Uncharacterized protein</fullName>
    </submittedName>
</protein>
<sequence>MQHTDKAIAEFEAWWIRQPHREQFESMKTQMRNVWVASRRELVIELPPPYPMPEEPEDAFDDSWMDAYHAATGMRHVCRAAIEAAGIPTRNEG</sequence>
<dbReference type="Proteomes" id="UP000077787">
    <property type="component" value="Chromosome"/>
</dbReference>
<organism evidence="1 2">
    <name type="scientific">Stutzerimonas stutzeri</name>
    <name type="common">Pseudomonas stutzeri</name>
    <dbReference type="NCBI Taxonomy" id="316"/>
    <lineage>
        <taxon>Bacteria</taxon>
        <taxon>Pseudomonadati</taxon>
        <taxon>Pseudomonadota</taxon>
        <taxon>Gammaproteobacteria</taxon>
        <taxon>Pseudomonadales</taxon>
        <taxon>Pseudomonadaceae</taxon>
        <taxon>Stutzerimonas</taxon>
    </lineage>
</organism>
<gene>
    <name evidence="1" type="ORF">PS273GM_12970</name>
</gene>
<dbReference type="OrthoDB" id="7032459at2"/>
<evidence type="ECO:0000313" key="2">
    <source>
        <dbReference type="Proteomes" id="UP000077787"/>
    </source>
</evidence>